<comment type="caution">
    <text evidence="6">The sequence shown here is derived from an EMBL/GenBank/DDBJ whole genome shotgun (WGS) entry which is preliminary data.</text>
</comment>
<keyword evidence="5" id="KW-0812">Transmembrane</keyword>
<protein>
    <recommendedName>
        <fullName evidence="8">Glycosyltransferase</fullName>
    </recommendedName>
</protein>
<evidence type="ECO:0008006" key="8">
    <source>
        <dbReference type="Google" id="ProtNLM"/>
    </source>
</evidence>
<evidence type="ECO:0000313" key="6">
    <source>
        <dbReference type="EMBL" id="GAA4764967.1"/>
    </source>
</evidence>
<proteinExistence type="inferred from homology"/>
<dbReference type="CDD" id="cd06423">
    <property type="entry name" value="CESA_like"/>
    <property type="match status" value="1"/>
</dbReference>
<keyword evidence="5" id="KW-1133">Transmembrane helix</keyword>
<keyword evidence="7" id="KW-1185">Reference proteome</keyword>
<organism evidence="6 7">
    <name type="scientific">Streptomyces sanyensis</name>
    <dbReference type="NCBI Taxonomy" id="568869"/>
    <lineage>
        <taxon>Bacteria</taxon>
        <taxon>Bacillati</taxon>
        <taxon>Actinomycetota</taxon>
        <taxon>Actinomycetes</taxon>
        <taxon>Kitasatosporales</taxon>
        <taxon>Streptomycetaceae</taxon>
        <taxon>Streptomyces</taxon>
    </lineage>
</organism>
<evidence type="ECO:0000256" key="2">
    <source>
        <dbReference type="ARBA" id="ARBA00022676"/>
    </source>
</evidence>
<keyword evidence="2" id="KW-0328">Glycosyltransferase</keyword>
<evidence type="ECO:0000313" key="7">
    <source>
        <dbReference type="Proteomes" id="UP001501147"/>
    </source>
</evidence>
<reference evidence="7" key="1">
    <citation type="journal article" date="2019" name="Int. J. Syst. Evol. Microbiol.">
        <title>The Global Catalogue of Microorganisms (GCM) 10K type strain sequencing project: providing services to taxonomists for standard genome sequencing and annotation.</title>
        <authorList>
            <consortium name="The Broad Institute Genomics Platform"/>
            <consortium name="The Broad Institute Genome Sequencing Center for Infectious Disease"/>
            <person name="Wu L."/>
            <person name="Ma J."/>
        </authorList>
    </citation>
    <scope>NUCLEOTIDE SEQUENCE [LARGE SCALE GENOMIC DNA]</scope>
    <source>
        <strain evidence="7">JCM 18324</strain>
    </source>
</reference>
<feature type="compositionally biased region" description="Low complexity" evidence="4">
    <location>
        <begin position="17"/>
        <end position="26"/>
    </location>
</feature>
<evidence type="ECO:0000256" key="3">
    <source>
        <dbReference type="ARBA" id="ARBA00022679"/>
    </source>
</evidence>
<comment type="similarity">
    <text evidence="1">Belongs to the glycosyltransferase 2 family.</text>
</comment>
<keyword evidence="5" id="KW-0472">Membrane</keyword>
<dbReference type="SUPFAM" id="SSF53448">
    <property type="entry name" value="Nucleotide-diphospho-sugar transferases"/>
    <property type="match status" value="1"/>
</dbReference>
<dbReference type="InterPro" id="IPR029044">
    <property type="entry name" value="Nucleotide-diphossugar_trans"/>
</dbReference>
<dbReference type="PANTHER" id="PTHR43630:SF1">
    <property type="entry name" value="POLY-BETA-1,6-N-ACETYL-D-GLUCOSAMINE SYNTHASE"/>
    <property type="match status" value="1"/>
</dbReference>
<feature type="region of interest" description="Disordered" evidence="4">
    <location>
        <begin position="1"/>
        <end position="26"/>
    </location>
</feature>
<dbReference type="Proteomes" id="UP001501147">
    <property type="component" value="Unassembled WGS sequence"/>
</dbReference>
<evidence type="ECO:0000256" key="1">
    <source>
        <dbReference type="ARBA" id="ARBA00006739"/>
    </source>
</evidence>
<evidence type="ECO:0000256" key="4">
    <source>
        <dbReference type="SAM" id="MobiDB-lite"/>
    </source>
</evidence>
<dbReference type="Gene3D" id="3.90.550.10">
    <property type="entry name" value="Spore Coat Polysaccharide Biosynthesis Protein SpsA, Chain A"/>
    <property type="match status" value="1"/>
</dbReference>
<evidence type="ECO:0000256" key="5">
    <source>
        <dbReference type="SAM" id="Phobius"/>
    </source>
</evidence>
<dbReference type="PANTHER" id="PTHR43630">
    <property type="entry name" value="POLY-BETA-1,6-N-ACETYL-D-GLUCOSAMINE SYNTHASE"/>
    <property type="match status" value="1"/>
</dbReference>
<name>A0ABP8ZSI7_9ACTN</name>
<accession>A0ABP8ZSI7</accession>
<dbReference type="Pfam" id="PF13641">
    <property type="entry name" value="Glyco_tranf_2_3"/>
    <property type="match status" value="1"/>
</dbReference>
<feature type="transmembrane region" description="Helical" evidence="5">
    <location>
        <begin position="343"/>
        <end position="361"/>
    </location>
</feature>
<gene>
    <name evidence="6" type="ORF">GCM10023329_08690</name>
</gene>
<keyword evidence="3" id="KW-0808">Transferase</keyword>
<dbReference type="RefSeq" id="WP_345609513.1">
    <property type="nucleotide sequence ID" value="NZ_BAABJV010000001.1"/>
</dbReference>
<sequence length="404" mass="44510">MALTGEALLDSAEDLPGGTAATGTTTRATTVRTAEQALPNAHREPLHDTVVVIPARNEEAEVLGSLESLAAQTQRPDLILVVVNNSTDGTERIAREFAERPGAPRTRVLSLPSNPHKKAGALNHGLARLAEEGGNLTGAARYVLVMDADTSLHPRFLQRARMVLESDPQLGGVSATCYGRSGLWRTPWQRYLAGMQIIEYGRYAHTRSRSGLHTMAGAGSFYRSAALQHLIDARGEVFWQHSGNLVEDYETTLSLKEAGWRVTANQYCVAYTDLMPALGDLVRQRERWVRGTLDIMRQRGWTRHTRLSIVQYVLGLLGFAYSLGWVAVWAAQSVAQGQPAGDPLWLLLLLAWSLFSAVRVAPLGWKAMLVCALLLPELVFQFIRTYWMGTSLWRSYTSGAATWA</sequence>
<dbReference type="EMBL" id="BAABJV010000001">
    <property type="protein sequence ID" value="GAA4764967.1"/>
    <property type="molecule type" value="Genomic_DNA"/>
</dbReference>
<feature type="transmembrane region" description="Helical" evidence="5">
    <location>
        <begin position="309"/>
        <end position="331"/>
    </location>
</feature>